<evidence type="ECO:0000313" key="3">
    <source>
        <dbReference type="Proteomes" id="UP001497482"/>
    </source>
</evidence>
<evidence type="ECO:0000256" key="1">
    <source>
        <dbReference type="SAM" id="MobiDB-lite"/>
    </source>
</evidence>
<gene>
    <name evidence="2" type="ORF">KC01_LOCUS34209</name>
</gene>
<dbReference type="EMBL" id="OZ035827">
    <property type="protein sequence ID" value="CAL1607140.1"/>
    <property type="molecule type" value="Genomic_DNA"/>
</dbReference>
<accession>A0AAV2M1A6</accession>
<protein>
    <submittedName>
        <fullName evidence="2">Uncharacterized protein</fullName>
    </submittedName>
</protein>
<dbReference type="AlphaFoldDB" id="A0AAV2M1A6"/>
<sequence length="91" mass="10183">MNPVCALLWFRTTPDMAAMHWEARRRQSALERREAHKQQLLQEDRAPAGPHPETEAGPSVNAEEQCPHCKSTLTTTVTGKVPNRYSVSTTA</sequence>
<keyword evidence="3" id="KW-1185">Reference proteome</keyword>
<name>A0AAV2M1A6_KNICA</name>
<dbReference type="Proteomes" id="UP001497482">
    <property type="component" value="Chromosome 5"/>
</dbReference>
<reference evidence="2 3" key="1">
    <citation type="submission" date="2024-04" db="EMBL/GenBank/DDBJ databases">
        <authorList>
            <person name="Waldvogel A.-M."/>
            <person name="Schoenle A."/>
        </authorList>
    </citation>
    <scope>NUCLEOTIDE SEQUENCE [LARGE SCALE GENOMIC DNA]</scope>
</reference>
<proteinExistence type="predicted"/>
<evidence type="ECO:0000313" key="2">
    <source>
        <dbReference type="EMBL" id="CAL1607140.1"/>
    </source>
</evidence>
<feature type="compositionally biased region" description="Basic and acidic residues" evidence="1">
    <location>
        <begin position="29"/>
        <end position="46"/>
    </location>
</feature>
<organism evidence="2 3">
    <name type="scientific">Knipowitschia caucasica</name>
    <name type="common">Caucasian dwarf goby</name>
    <name type="synonym">Pomatoschistus caucasicus</name>
    <dbReference type="NCBI Taxonomy" id="637954"/>
    <lineage>
        <taxon>Eukaryota</taxon>
        <taxon>Metazoa</taxon>
        <taxon>Chordata</taxon>
        <taxon>Craniata</taxon>
        <taxon>Vertebrata</taxon>
        <taxon>Euteleostomi</taxon>
        <taxon>Actinopterygii</taxon>
        <taxon>Neopterygii</taxon>
        <taxon>Teleostei</taxon>
        <taxon>Neoteleostei</taxon>
        <taxon>Acanthomorphata</taxon>
        <taxon>Gobiaria</taxon>
        <taxon>Gobiiformes</taxon>
        <taxon>Gobioidei</taxon>
        <taxon>Gobiidae</taxon>
        <taxon>Gobiinae</taxon>
        <taxon>Knipowitschia</taxon>
    </lineage>
</organism>
<feature type="region of interest" description="Disordered" evidence="1">
    <location>
        <begin position="29"/>
        <end position="66"/>
    </location>
</feature>